<gene>
    <name evidence="2" type="ORF">UFOPK4098_00568</name>
</gene>
<dbReference type="EMBL" id="CAFBPN010000019">
    <property type="protein sequence ID" value="CAB5015799.1"/>
    <property type="molecule type" value="Genomic_DNA"/>
</dbReference>
<evidence type="ECO:0000313" key="2">
    <source>
        <dbReference type="EMBL" id="CAB5015799.1"/>
    </source>
</evidence>
<sequence>MPIPAHAPLIAAMTGLGIVVVYDCKRPPAADSAPAFDPPEDDRPIDCNASISAPAQKPFPAPVTTSTRTSSFATHSSINVK</sequence>
<feature type="region of interest" description="Disordered" evidence="1">
    <location>
        <begin position="30"/>
        <end position="81"/>
    </location>
</feature>
<feature type="compositionally biased region" description="Polar residues" evidence="1">
    <location>
        <begin position="63"/>
        <end position="81"/>
    </location>
</feature>
<proteinExistence type="predicted"/>
<protein>
    <submittedName>
        <fullName evidence="2">Unannotated protein</fullName>
    </submittedName>
</protein>
<name>A0A6J7QHH4_9ZZZZ</name>
<accession>A0A6J7QHH4</accession>
<reference evidence="2" key="1">
    <citation type="submission" date="2020-05" db="EMBL/GenBank/DDBJ databases">
        <authorList>
            <person name="Chiriac C."/>
            <person name="Salcher M."/>
            <person name="Ghai R."/>
            <person name="Kavagutti S V."/>
        </authorList>
    </citation>
    <scope>NUCLEOTIDE SEQUENCE</scope>
</reference>
<organism evidence="2">
    <name type="scientific">freshwater metagenome</name>
    <dbReference type="NCBI Taxonomy" id="449393"/>
    <lineage>
        <taxon>unclassified sequences</taxon>
        <taxon>metagenomes</taxon>
        <taxon>ecological metagenomes</taxon>
    </lineage>
</organism>
<dbReference type="AlphaFoldDB" id="A0A6J7QHH4"/>
<evidence type="ECO:0000256" key="1">
    <source>
        <dbReference type="SAM" id="MobiDB-lite"/>
    </source>
</evidence>